<dbReference type="EMBL" id="CP044222">
    <property type="protein sequence ID" value="QEW07435.1"/>
    <property type="molecule type" value="Genomic_DNA"/>
</dbReference>
<dbReference type="RefSeq" id="WP_151056852.1">
    <property type="nucleotide sequence ID" value="NZ_CP044222.1"/>
</dbReference>
<dbReference type="AlphaFoldDB" id="A0A5J6LFX5"/>
<sequence length="799" mass="91835">MFVDLLKPRWRHPSAAVRSIAATKLNPNKKSDAGKLRQLAYHDPDPKVRTVAITRLTDQQLLIQLLEQDTDPAQAELAASRLIALSEQGIINTSQFETVQNEAALSLLICHSQSERLHHALLPRIHNEVFLADIAMRAPLTATRQLAATQLADTDCLEKVRHFAKDHDKAVYRITRDIHKRSQQIQAEQQAILQQRQLLLDNLHALINSTDRQHFGARFQALQSQWNDLSGHQPLDIAETYQQLVHQAETILQQQHIEQAALAHAEAVRAEATRQLGLCQDLLTELLAQLTENSLEQNKSQHYLTQLDNEAQRLMADHADQLTQAERHEANKLVTIIDACRMLQQQSMHFRSLVEQGNAANDLNALQESHKAIKQALKLHSWPTALQASLDLKQLTAIGQQTEKRLQQLKQQDKAALAAIEDQLNLLDSHINQGETQKAQEQLERLNKQIKHLHLTESLQQQFRSLTAQVNEMTDWQQFAAISKKEQLCMAMEALIDSALEPVDLATQIRELQQQWKQLDQQSPTPVKPLWERFHAASRQAYQPCDAYYKELSRLRAWNLSQRELICQHLETYFSALDWSQPDWRALEQILKKAKHEWREFSPVDRAPGKLLQTRFQQLLDQAEQALQTHRSHCAAQKQALVDEAIALSQSEDIVAATEGIKALQQAWKTIGSTAKHKERKLWEAFRYHGDQVFAQLRALQQTENQDSEDFTSAEERQTAARLLCIRLEILFNQPSPESDQYLRMEYQMQRLQEALEPCSDSERKIAVQRVIDEWNEAEFGEQFETLQQRFANLLSHNE</sequence>
<proteinExistence type="predicted"/>
<feature type="coiled-coil region" evidence="1">
    <location>
        <begin position="392"/>
        <end position="456"/>
    </location>
</feature>
<dbReference type="InterPro" id="IPR007139">
    <property type="entry name" value="DUF349"/>
</dbReference>
<protein>
    <submittedName>
        <fullName evidence="2">DUF349 domain-containing protein</fullName>
    </submittedName>
</protein>
<evidence type="ECO:0000256" key="1">
    <source>
        <dbReference type="SAM" id="Coils"/>
    </source>
</evidence>
<keyword evidence="3" id="KW-1185">Reference proteome</keyword>
<evidence type="ECO:0000313" key="2">
    <source>
        <dbReference type="EMBL" id="QEW07435.1"/>
    </source>
</evidence>
<reference evidence="2 3" key="1">
    <citation type="submission" date="2019-09" db="EMBL/GenBank/DDBJ databases">
        <title>Nitrincola iocasae sp. nov., a bacterium isolated from the sediment collected at a cold seep field in South China Sea.</title>
        <authorList>
            <person name="Zhang H."/>
            <person name="Wang H."/>
            <person name="Li C."/>
        </authorList>
    </citation>
    <scope>NUCLEOTIDE SEQUENCE [LARGE SCALE GENOMIC DNA]</scope>
    <source>
        <strain evidence="2 3">KXZD1103</strain>
    </source>
</reference>
<dbReference type="Proteomes" id="UP000325606">
    <property type="component" value="Chromosome"/>
</dbReference>
<dbReference type="Pfam" id="PF03993">
    <property type="entry name" value="DUF349"/>
    <property type="match status" value="4"/>
</dbReference>
<gene>
    <name evidence="2" type="ORF">F5I99_13555</name>
</gene>
<dbReference type="KEGG" id="nik:F5I99_13555"/>
<organism evidence="2 3">
    <name type="scientific">Nitrincola iocasae</name>
    <dbReference type="NCBI Taxonomy" id="2614693"/>
    <lineage>
        <taxon>Bacteria</taxon>
        <taxon>Pseudomonadati</taxon>
        <taxon>Pseudomonadota</taxon>
        <taxon>Gammaproteobacteria</taxon>
        <taxon>Oceanospirillales</taxon>
        <taxon>Oceanospirillaceae</taxon>
        <taxon>Nitrincola</taxon>
    </lineage>
</organism>
<name>A0A5J6LFX5_9GAMM</name>
<keyword evidence="1" id="KW-0175">Coiled coil</keyword>
<accession>A0A5J6LFX5</accession>
<evidence type="ECO:0000313" key="3">
    <source>
        <dbReference type="Proteomes" id="UP000325606"/>
    </source>
</evidence>